<dbReference type="EMBL" id="CM046396">
    <property type="protein sequence ID" value="KAI8539897.1"/>
    <property type="molecule type" value="Genomic_DNA"/>
</dbReference>
<proteinExistence type="predicted"/>
<accession>A0ACC0MHC0</accession>
<keyword evidence="2" id="KW-1185">Reference proteome</keyword>
<evidence type="ECO:0000313" key="2">
    <source>
        <dbReference type="Proteomes" id="UP001062846"/>
    </source>
</evidence>
<sequence>MAREIGGVRYEEEYILNSRGMKLFTCRFLPANHEPKALIFLCHGYAAECNTTIKGMGVRLAKQGFGVYGMEYEGHGRSSGLPGYIPSFDDLVTDCSVHYTTISEKKENKKKLKILLGESMGGAVALLLHRKKPTFWDGAVLVAPMCRPRLKTAKQLLDVSLDLEQRLQEVSLPFLIVHGGDDKVTDPSVSKLLYESACSTDKTFKLYEGMWHALTYGELPENVDVVYSDIVAWLDDRVAMRNSRLENEQKLENDNLLKAESSEESSIEA</sequence>
<organism evidence="1 2">
    <name type="scientific">Rhododendron molle</name>
    <name type="common">Chinese azalea</name>
    <name type="synonym">Azalea mollis</name>
    <dbReference type="NCBI Taxonomy" id="49168"/>
    <lineage>
        <taxon>Eukaryota</taxon>
        <taxon>Viridiplantae</taxon>
        <taxon>Streptophyta</taxon>
        <taxon>Embryophyta</taxon>
        <taxon>Tracheophyta</taxon>
        <taxon>Spermatophyta</taxon>
        <taxon>Magnoliopsida</taxon>
        <taxon>eudicotyledons</taxon>
        <taxon>Gunneridae</taxon>
        <taxon>Pentapetalae</taxon>
        <taxon>asterids</taxon>
        <taxon>Ericales</taxon>
        <taxon>Ericaceae</taxon>
        <taxon>Ericoideae</taxon>
        <taxon>Rhodoreae</taxon>
        <taxon>Rhododendron</taxon>
    </lineage>
</organism>
<evidence type="ECO:0000313" key="1">
    <source>
        <dbReference type="EMBL" id="KAI8539897.1"/>
    </source>
</evidence>
<reference evidence="1" key="1">
    <citation type="submission" date="2022-02" db="EMBL/GenBank/DDBJ databases">
        <title>Plant Genome Project.</title>
        <authorList>
            <person name="Zhang R.-G."/>
        </authorList>
    </citation>
    <scope>NUCLEOTIDE SEQUENCE</scope>
    <source>
        <strain evidence="1">AT1</strain>
    </source>
</reference>
<name>A0ACC0MHC0_RHOML</name>
<protein>
    <submittedName>
        <fullName evidence="1">Uncharacterized protein</fullName>
    </submittedName>
</protein>
<comment type="caution">
    <text evidence="1">The sequence shown here is derived from an EMBL/GenBank/DDBJ whole genome shotgun (WGS) entry which is preliminary data.</text>
</comment>
<gene>
    <name evidence="1" type="ORF">RHMOL_Rhmol09G0218300</name>
</gene>
<dbReference type="Proteomes" id="UP001062846">
    <property type="component" value="Chromosome 9"/>
</dbReference>